<sequence length="231" mass="26537">MQISRSYDSIYTNKGGTLFLHIHVNDGFLIGKSGSEILNFLERLNLRVKLKFKRRPTQHLGYHLDWKSDGSVDLTQKDLILKLLKDNEMKGRRGVKTLCNTKLLKELEAVGEAVMTTYFQRAIETINYIAQNQKADIIFAINSLSRHLTHPNAIHRVALKHLMRYLKGSLDFILCYSKPIRNDSHALLGWADAHYANYRVECKSILGNLSTFCGNCNEKFLMYLIISMSNK</sequence>
<proteinExistence type="predicted"/>
<gene>
    <name evidence="1" type="ORF">O181_111642</name>
</gene>
<dbReference type="AlphaFoldDB" id="A0A9Q3PTK5"/>
<dbReference type="OrthoDB" id="3344688at2759"/>
<accession>A0A9Q3PTK5</accession>
<keyword evidence="2" id="KW-1185">Reference proteome</keyword>
<dbReference type="EMBL" id="AVOT02089093">
    <property type="protein sequence ID" value="MBW0571927.1"/>
    <property type="molecule type" value="Genomic_DNA"/>
</dbReference>
<evidence type="ECO:0000313" key="2">
    <source>
        <dbReference type="Proteomes" id="UP000765509"/>
    </source>
</evidence>
<protein>
    <submittedName>
        <fullName evidence="1">Uncharacterized protein</fullName>
    </submittedName>
</protein>
<comment type="caution">
    <text evidence="1">The sequence shown here is derived from an EMBL/GenBank/DDBJ whole genome shotgun (WGS) entry which is preliminary data.</text>
</comment>
<evidence type="ECO:0000313" key="1">
    <source>
        <dbReference type="EMBL" id="MBW0571927.1"/>
    </source>
</evidence>
<dbReference type="Proteomes" id="UP000765509">
    <property type="component" value="Unassembled WGS sequence"/>
</dbReference>
<organism evidence="1 2">
    <name type="scientific">Austropuccinia psidii MF-1</name>
    <dbReference type="NCBI Taxonomy" id="1389203"/>
    <lineage>
        <taxon>Eukaryota</taxon>
        <taxon>Fungi</taxon>
        <taxon>Dikarya</taxon>
        <taxon>Basidiomycota</taxon>
        <taxon>Pucciniomycotina</taxon>
        <taxon>Pucciniomycetes</taxon>
        <taxon>Pucciniales</taxon>
        <taxon>Sphaerophragmiaceae</taxon>
        <taxon>Austropuccinia</taxon>
    </lineage>
</organism>
<name>A0A9Q3PTK5_9BASI</name>
<reference evidence="1" key="1">
    <citation type="submission" date="2021-03" db="EMBL/GenBank/DDBJ databases">
        <title>Draft genome sequence of rust myrtle Austropuccinia psidii MF-1, a brazilian biotype.</title>
        <authorList>
            <person name="Quecine M.C."/>
            <person name="Pachon D.M.R."/>
            <person name="Bonatelli M.L."/>
            <person name="Correr F.H."/>
            <person name="Franceschini L.M."/>
            <person name="Leite T.F."/>
            <person name="Margarido G.R.A."/>
            <person name="Almeida C.A."/>
            <person name="Ferrarezi J.A."/>
            <person name="Labate C.A."/>
        </authorList>
    </citation>
    <scope>NUCLEOTIDE SEQUENCE</scope>
    <source>
        <strain evidence="1">MF-1</strain>
    </source>
</reference>